<sequence length="347" mass="39115">MFGFICICLTSLGCGNLPVNFRARAQSAKWRISGSFAMGRTRSGADAKSSKAATVWVLQEIWAGSGKLRQREIEEKLGRPYGSFAKYINEKQQDRALGPEKLAEVVLLAYEENWLDDWHLFELGLSQCIPSQAEAQFERQHEAYALFQAGIEHMRKGGLPSPKKVGRPPRWDKAGEARARAAYQAWLDGIRELGARVMDVEEWLGWLDVANPRMTMGQTMEQWGNGLDEVPCPPWLSDRDYWETSYPLNHPRLLERLILITESDMPYTPHPEPLELKRKERGEAFGNADWGIAGPEDWPEFERAVVGDDLDAFVAQRTAALRRAADVADDLLGRLQGRKSGGADTRD</sequence>
<evidence type="ECO:0000313" key="2">
    <source>
        <dbReference type="Proteomes" id="UP000575469"/>
    </source>
</evidence>
<comment type="caution">
    <text evidence="1">The sequence shown here is derived from an EMBL/GenBank/DDBJ whole genome shotgun (WGS) entry which is preliminary data.</text>
</comment>
<dbReference type="RefSeq" id="WP_169339292.1">
    <property type="nucleotide sequence ID" value="NZ_JABBZM010000003.1"/>
</dbReference>
<dbReference type="EMBL" id="JABBZM010000003">
    <property type="protein sequence ID" value="NMV37024.1"/>
    <property type="molecule type" value="Genomic_DNA"/>
</dbReference>
<dbReference type="AlphaFoldDB" id="A0A848NWZ6"/>
<organism evidence="1 2">
    <name type="scientific">Ralstonia insidiosa</name>
    <dbReference type="NCBI Taxonomy" id="190721"/>
    <lineage>
        <taxon>Bacteria</taxon>
        <taxon>Pseudomonadati</taxon>
        <taxon>Pseudomonadota</taxon>
        <taxon>Betaproteobacteria</taxon>
        <taxon>Burkholderiales</taxon>
        <taxon>Burkholderiaceae</taxon>
        <taxon>Ralstonia</taxon>
    </lineage>
</organism>
<name>A0A848NWZ6_9RALS</name>
<proteinExistence type="predicted"/>
<protein>
    <submittedName>
        <fullName evidence="1">Uncharacterized protein</fullName>
    </submittedName>
</protein>
<evidence type="ECO:0000313" key="1">
    <source>
        <dbReference type="EMBL" id="NMV37024.1"/>
    </source>
</evidence>
<accession>A0A848NWZ6</accession>
<reference evidence="1 2" key="1">
    <citation type="submission" date="2020-04" db="EMBL/GenBank/DDBJ databases">
        <title>Ralstonia insidiosa genome sequencing and assembly.</title>
        <authorList>
            <person name="Martins R.C.R."/>
            <person name="Perdigao-Neto L.V."/>
            <person name="Levin A.S.S."/>
            <person name="Costa S.F."/>
        </authorList>
    </citation>
    <scope>NUCLEOTIDE SEQUENCE [LARGE SCALE GENOMIC DNA]</scope>
    <source>
        <strain evidence="1 2">5047</strain>
    </source>
</reference>
<gene>
    <name evidence="1" type="ORF">HGR00_03785</name>
</gene>
<dbReference type="Proteomes" id="UP000575469">
    <property type="component" value="Unassembled WGS sequence"/>
</dbReference>